<name>A0A917YFP8_9ACTN</name>
<organism evidence="2 3">
    <name type="scientific">Streptomyces albiflavescens</name>
    <dbReference type="NCBI Taxonomy" id="1623582"/>
    <lineage>
        <taxon>Bacteria</taxon>
        <taxon>Bacillati</taxon>
        <taxon>Actinomycetota</taxon>
        <taxon>Actinomycetes</taxon>
        <taxon>Kitasatosporales</taxon>
        <taxon>Streptomycetaceae</taxon>
        <taxon>Streptomyces</taxon>
    </lineage>
</organism>
<proteinExistence type="predicted"/>
<dbReference type="Gene3D" id="2.60.40.10">
    <property type="entry name" value="Immunoglobulins"/>
    <property type="match status" value="1"/>
</dbReference>
<comment type="caution">
    <text evidence="2">The sequence shown here is derived from an EMBL/GenBank/DDBJ whole genome shotgun (WGS) entry which is preliminary data.</text>
</comment>
<reference evidence="2 3" key="1">
    <citation type="journal article" date="2014" name="Int. J. Syst. Evol. Microbiol.">
        <title>Complete genome sequence of Corynebacterium casei LMG S-19264T (=DSM 44701T), isolated from a smear-ripened cheese.</title>
        <authorList>
            <consortium name="US DOE Joint Genome Institute (JGI-PGF)"/>
            <person name="Walter F."/>
            <person name="Albersmeier A."/>
            <person name="Kalinowski J."/>
            <person name="Ruckert C."/>
        </authorList>
    </citation>
    <scope>NUCLEOTIDE SEQUENCE [LARGE SCALE GENOMIC DNA]</scope>
    <source>
        <strain evidence="2 3">CGMCC 4.7111</strain>
    </source>
</reference>
<dbReference type="Proteomes" id="UP000600365">
    <property type="component" value="Unassembled WGS sequence"/>
</dbReference>
<dbReference type="GO" id="GO:0005975">
    <property type="term" value="P:carbohydrate metabolic process"/>
    <property type="evidence" value="ECO:0007669"/>
    <property type="project" value="UniProtKB-ARBA"/>
</dbReference>
<evidence type="ECO:0000313" key="3">
    <source>
        <dbReference type="Proteomes" id="UP000600365"/>
    </source>
</evidence>
<evidence type="ECO:0000313" key="2">
    <source>
        <dbReference type="EMBL" id="GGN94538.1"/>
    </source>
</evidence>
<keyword evidence="3" id="KW-1185">Reference proteome</keyword>
<dbReference type="AlphaFoldDB" id="A0A917YFP8"/>
<dbReference type="RefSeq" id="WP_189192316.1">
    <property type="nucleotide sequence ID" value="NZ_BMMM01000030.1"/>
</dbReference>
<sequence length="337" mass="35715">MHSAPGPVSQRPRYFPRQVVTPTELNLANQYFMDRMRRHNRMMHGWGVVCGALVCRAAVADGSGPEPWKIAISAGYLLDPQGNEIAIEEHRVVDVRTEGITVMPDDPTGEIDDPWCADAPPVSRTGKQWVAVRYEEGLTRPVRIEPSGCGCSGTACEYSRWHDGYRVGFLSDCPPSHRGDPPLPDEITTGHGPAVACPTDDPGPWVVLAVLDIASDGTITSIDNGSCRRMAPSLAAHWWRCVPATLTVDTVSTTPAGSHAPGASAIKLTVAGSGFRPGVKASLGPGIRISALKAAPDGTSLTMTVRVNTSAQQGDRTLSVTNPDGSEATASNAFTVA</sequence>
<evidence type="ECO:0000256" key="1">
    <source>
        <dbReference type="SAM" id="MobiDB-lite"/>
    </source>
</evidence>
<protein>
    <recommendedName>
        <fullName evidence="4">IPT/TIG domain-containing protein</fullName>
    </recommendedName>
</protein>
<evidence type="ECO:0008006" key="4">
    <source>
        <dbReference type="Google" id="ProtNLM"/>
    </source>
</evidence>
<dbReference type="EMBL" id="BMMM01000030">
    <property type="protein sequence ID" value="GGN94538.1"/>
    <property type="molecule type" value="Genomic_DNA"/>
</dbReference>
<gene>
    <name evidence="2" type="ORF">GCM10011579_094130</name>
</gene>
<dbReference type="InterPro" id="IPR013783">
    <property type="entry name" value="Ig-like_fold"/>
</dbReference>
<accession>A0A917YFP8</accession>
<feature type="region of interest" description="Disordered" evidence="1">
    <location>
        <begin position="311"/>
        <end position="337"/>
    </location>
</feature>